<organism evidence="1 2">
    <name type="scientific">Macrolepiota fuliginosa MF-IS2</name>
    <dbReference type="NCBI Taxonomy" id="1400762"/>
    <lineage>
        <taxon>Eukaryota</taxon>
        <taxon>Fungi</taxon>
        <taxon>Dikarya</taxon>
        <taxon>Basidiomycota</taxon>
        <taxon>Agaricomycotina</taxon>
        <taxon>Agaricomycetes</taxon>
        <taxon>Agaricomycetidae</taxon>
        <taxon>Agaricales</taxon>
        <taxon>Agaricineae</taxon>
        <taxon>Agaricaceae</taxon>
        <taxon>Macrolepiota</taxon>
    </lineage>
</organism>
<comment type="caution">
    <text evidence="1">The sequence shown here is derived from an EMBL/GenBank/DDBJ whole genome shotgun (WGS) entry which is preliminary data.</text>
</comment>
<gene>
    <name evidence="1" type="ORF">P691DRAFT_812761</name>
</gene>
<feature type="non-terminal residue" evidence="1">
    <location>
        <position position="113"/>
    </location>
</feature>
<keyword evidence="2" id="KW-1185">Reference proteome</keyword>
<evidence type="ECO:0000313" key="2">
    <source>
        <dbReference type="Proteomes" id="UP000807342"/>
    </source>
</evidence>
<name>A0A9P5WZK8_9AGAR</name>
<accession>A0A9P5WZK8</accession>
<dbReference type="EMBL" id="MU151900">
    <property type="protein sequence ID" value="KAF9441467.1"/>
    <property type="molecule type" value="Genomic_DNA"/>
</dbReference>
<dbReference type="AlphaFoldDB" id="A0A9P5WZK8"/>
<protein>
    <submittedName>
        <fullName evidence="1">Uncharacterized protein</fullName>
    </submittedName>
</protein>
<feature type="non-terminal residue" evidence="1">
    <location>
        <position position="1"/>
    </location>
</feature>
<sequence length="113" mass="12805">MHSLALETLGLGQGFATERLGVVCSLFEEVDPHLKTLDLTSFEYNGLSLERILYGHQHVEKLHLRDCDSKKILRVLQVLALNHGCLPRLRHTYVEGKWNDQDSSTLSIPVLLL</sequence>
<dbReference type="Proteomes" id="UP000807342">
    <property type="component" value="Unassembled WGS sequence"/>
</dbReference>
<evidence type="ECO:0000313" key="1">
    <source>
        <dbReference type="EMBL" id="KAF9441467.1"/>
    </source>
</evidence>
<reference evidence="1" key="1">
    <citation type="submission" date="2020-11" db="EMBL/GenBank/DDBJ databases">
        <authorList>
            <consortium name="DOE Joint Genome Institute"/>
            <person name="Ahrendt S."/>
            <person name="Riley R."/>
            <person name="Andreopoulos W."/>
            <person name="Labutti K."/>
            <person name="Pangilinan J."/>
            <person name="Ruiz-Duenas F.J."/>
            <person name="Barrasa J.M."/>
            <person name="Sanchez-Garcia M."/>
            <person name="Camarero S."/>
            <person name="Miyauchi S."/>
            <person name="Serrano A."/>
            <person name="Linde D."/>
            <person name="Babiker R."/>
            <person name="Drula E."/>
            <person name="Ayuso-Fernandez I."/>
            <person name="Pacheco R."/>
            <person name="Padilla G."/>
            <person name="Ferreira P."/>
            <person name="Barriuso J."/>
            <person name="Kellner H."/>
            <person name="Castanera R."/>
            <person name="Alfaro M."/>
            <person name="Ramirez L."/>
            <person name="Pisabarro A.G."/>
            <person name="Kuo A."/>
            <person name="Tritt A."/>
            <person name="Lipzen A."/>
            <person name="He G."/>
            <person name="Yan M."/>
            <person name="Ng V."/>
            <person name="Cullen D."/>
            <person name="Martin F."/>
            <person name="Rosso M.-N."/>
            <person name="Henrissat B."/>
            <person name="Hibbett D."/>
            <person name="Martinez A.T."/>
            <person name="Grigoriev I.V."/>
        </authorList>
    </citation>
    <scope>NUCLEOTIDE SEQUENCE</scope>
    <source>
        <strain evidence="1">MF-IS2</strain>
    </source>
</reference>
<proteinExistence type="predicted"/>